<dbReference type="RefSeq" id="WP_127362305.1">
    <property type="nucleotide sequence ID" value="NZ_CP025334.1"/>
</dbReference>
<name>A0A3T0DSZ6_BREAU</name>
<sequence>MTLSTLLLATAIPQAAQADPADDCTGAIDAAELADSTCAQEGDVLLLDDGREMTIPALGETVESSVVSVEGEPETPDASVSNNTKGIVVDIGGEWSGNRAAVTMQKQIEAEKAETIAPDGVSIQASCSSSAYKLNGWRQPATFNWYYNSKNAKASSLAAFKAGAKTWTGTIKRCGKTINSGAKQSYVDGTSKTPAVTAKNGCGKRDSRNVVGWGSATSSNLATTCTWSNNFGDALESDQRYSTKKAWSAASKCSGSKFDVRGVATHEFGTDARRGDNRGVTLRVQVTQ</sequence>
<proteinExistence type="predicted"/>
<organism evidence="1 2">
    <name type="scientific">Brevibacterium aurantiacum</name>
    <dbReference type="NCBI Taxonomy" id="273384"/>
    <lineage>
        <taxon>Bacteria</taxon>
        <taxon>Bacillati</taxon>
        <taxon>Actinomycetota</taxon>
        <taxon>Actinomycetes</taxon>
        <taxon>Micrococcales</taxon>
        <taxon>Brevibacteriaceae</taxon>
        <taxon>Brevibacterium</taxon>
    </lineage>
</organism>
<dbReference type="AlphaFoldDB" id="A0A3T0DSZ6"/>
<evidence type="ECO:0000313" key="2">
    <source>
        <dbReference type="Proteomes" id="UP000282731"/>
    </source>
</evidence>
<gene>
    <name evidence="1" type="ORF">CXR27_15560</name>
</gene>
<protein>
    <submittedName>
        <fullName evidence="1">Uncharacterized protein</fullName>
    </submittedName>
</protein>
<dbReference type="EMBL" id="CP025334">
    <property type="protein sequence ID" value="AZT98256.1"/>
    <property type="molecule type" value="Genomic_DNA"/>
</dbReference>
<reference evidence="1 2" key="2">
    <citation type="submission" date="2019-01" db="EMBL/GenBank/DDBJ databases">
        <title>Comparative genomic analysis of Brevibacterium aurantiacum sheds light on its evolution and its adaptation to smear-ripened cheeses.</title>
        <authorList>
            <person name="Moineau S."/>
        </authorList>
    </citation>
    <scope>NUCLEOTIDE SEQUENCE [LARGE SCALE GENOMIC DNA]</scope>
    <source>
        <strain evidence="1 2">SMQ-1420</strain>
    </source>
</reference>
<evidence type="ECO:0000313" key="1">
    <source>
        <dbReference type="EMBL" id="AZT98256.1"/>
    </source>
</evidence>
<accession>A0A3T0DSZ6</accession>
<dbReference type="Proteomes" id="UP000282731">
    <property type="component" value="Chromosome"/>
</dbReference>
<reference evidence="1 2" key="1">
    <citation type="submission" date="2017-12" db="EMBL/GenBank/DDBJ databases">
        <authorList>
            <person name="Levesque S."/>
        </authorList>
    </citation>
    <scope>NUCLEOTIDE SEQUENCE [LARGE SCALE GENOMIC DNA]</scope>
    <source>
        <strain evidence="1 2">SMQ-1420</strain>
    </source>
</reference>